<dbReference type="HAMAP" id="MF_02002">
    <property type="entry name" value="Ile_tRNA_synth_type1"/>
    <property type="match status" value="1"/>
</dbReference>
<dbReference type="Proteomes" id="UP000774326">
    <property type="component" value="Unassembled WGS sequence"/>
</dbReference>
<dbReference type="InterPro" id="IPR013155">
    <property type="entry name" value="M/V/L/I-tRNA-synth_anticd-bd"/>
</dbReference>
<organism evidence="12 13">
    <name type="scientific">Wickerhamomyces pijperi</name>
    <name type="common">Yeast</name>
    <name type="synonym">Pichia pijperi</name>
    <dbReference type="NCBI Taxonomy" id="599730"/>
    <lineage>
        <taxon>Eukaryota</taxon>
        <taxon>Fungi</taxon>
        <taxon>Dikarya</taxon>
        <taxon>Ascomycota</taxon>
        <taxon>Saccharomycotina</taxon>
        <taxon>Saccharomycetes</taxon>
        <taxon>Phaffomycetales</taxon>
        <taxon>Wickerhamomycetaceae</taxon>
        <taxon>Wickerhamomyces</taxon>
    </lineage>
</organism>
<dbReference type="InterPro" id="IPR023585">
    <property type="entry name" value="Ile-tRNA-ligase_type1"/>
</dbReference>
<keyword evidence="4 9" id="KW-0547">Nucleotide-binding</keyword>
<dbReference type="GO" id="GO:0000049">
    <property type="term" value="F:tRNA binding"/>
    <property type="evidence" value="ECO:0007669"/>
    <property type="project" value="InterPro"/>
</dbReference>
<feature type="domain" description="Methionyl/Valyl/Leucyl/Isoleucyl-tRNA synthetase anticodon-binding" evidence="11">
    <location>
        <begin position="735"/>
        <end position="895"/>
    </location>
</feature>
<gene>
    <name evidence="12" type="ORF">WICPIJ_000011</name>
</gene>
<name>A0A9P8QDH0_WICPI</name>
<dbReference type="GO" id="GO:0002161">
    <property type="term" value="F:aminoacyl-tRNA deacylase activity"/>
    <property type="evidence" value="ECO:0007669"/>
    <property type="project" value="InterPro"/>
</dbReference>
<dbReference type="Gene3D" id="3.40.50.620">
    <property type="entry name" value="HUPs"/>
    <property type="match status" value="2"/>
</dbReference>
<feature type="domain" description="Aminoacyl-tRNA synthetase class Ia" evidence="10">
    <location>
        <begin position="47"/>
        <end position="690"/>
    </location>
</feature>
<dbReference type="CDD" id="cd07960">
    <property type="entry name" value="Anticodon_Ia_Ile_BEm"/>
    <property type="match status" value="1"/>
</dbReference>
<dbReference type="InterPro" id="IPR009008">
    <property type="entry name" value="Val/Leu/Ile-tRNA-synth_edit"/>
</dbReference>
<dbReference type="SUPFAM" id="SSF47323">
    <property type="entry name" value="Anticodon-binding domain of a subclass of class I aminoacyl-tRNA synthetases"/>
    <property type="match status" value="1"/>
</dbReference>
<evidence type="ECO:0000256" key="9">
    <source>
        <dbReference type="RuleBase" id="RU363035"/>
    </source>
</evidence>
<comment type="similarity">
    <text evidence="1 9">Belongs to the class-I aminoacyl-tRNA synthetase family.</text>
</comment>
<accession>A0A9P8QDH0</accession>
<proteinExistence type="inferred from homology"/>
<evidence type="ECO:0000256" key="5">
    <source>
        <dbReference type="ARBA" id="ARBA00022840"/>
    </source>
</evidence>
<reference evidence="12" key="1">
    <citation type="journal article" date="2021" name="Open Biol.">
        <title>Shared evolutionary footprints suggest mitochondrial oxidative damage underlies multiple complex I losses in fungi.</title>
        <authorList>
            <person name="Schikora-Tamarit M.A."/>
            <person name="Marcet-Houben M."/>
            <person name="Nosek J."/>
            <person name="Gabaldon T."/>
        </authorList>
    </citation>
    <scope>NUCLEOTIDE SEQUENCE</scope>
    <source>
        <strain evidence="12">CBS2887</strain>
    </source>
</reference>
<keyword evidence="6 9" id="KW-0648">Protein biosynthesis</keyword>
<dbReference type="InterPro" id="IPR001412">
    <property type="entry name" value="aa-tRNA-synth_I_CS"/>
</dbReference>
<dbReference type="PROSITE" id="PS00178">
    <property type="entry name" value="AA_TRNA_LIGASE_I"/>
    <property type="match status" value="1"/>
</dbReference>
<dbReference type="SUPFAM" id="SSF50677">
    <property type="entry name" value="ValRS/IleRS/LeuRS editing domain"/>
    <property type="match status" value="1"/>
</dbReference>
<evidence type="ECO:0000256" key="8">
    <source>
        <dbReference type="ARBA" id="ARBA00032665"/>
    </source>
</evidence>
<dbReference type="NCBIfam" id="TIGR00392">
    <property type="entry name" value="ileS"/>
    <property type="match status" value="1"/>
</dbReference>
<dbReference type="PRINTS" id="PR00984">
    <property type="entry name" value="TRNASYNTHILE"/>
</dbReference>
<evidence type="ECO:0000259" key="10">
    <source>
        <dbReference type="Pfam" id="PF00133"/>
    </source>
</evidence>
<evidence type="ECO:0000256" key="6">
    <source>
        <dbReference type="ARBA" id="ARBA00022917"/>
    </source>
</evidence>
<dbReference type="Gene3D" id="1.10.730.20">
    <property type="match status" value="1"/>
</dbReference>
<evidence type="ECO:0000256" key="7">
    <source>
        <dbReference type="ARBA" id="ARBA00023146"/>
    </source>
</evidence>
<keyword evidence="5 9" id="KW-0067">ATP-binding</keyword>
<dbReference type="PANTHER" id="PTHR42765:SF1">
    <property type="entry name" value="ISOLEUCINE--TRNA LIGASE, MITOCHONDRIAL"/>
    <property type="match status" value="1"/>
</dbReference>
<dbReference type="Pfam" id="PF00133">
    <property type="entry name" value="tRNA-synt_1"/>
    <property type="match status" value="1"/>
</dbReference>
<protein>
    <recommendedName>
        <fullName evidence="2">isoleucine--tRNA ligase</fullName>
        <ecNumber evidence="2">6.1.1.5</ecNumber>
    </recommendedName>
    <alternativeName>
        <fullName evidence="8">Isoleucyl-tRNA synthetase</fullName>
    </alternativeName>
</protein>
<dbReference type="GO" id="GO:0004822">
    <property type="term" value="F:isoleucine-tRNA ligase activity"/>
    <property type="evidence" value="ECO:0007669"/>
    <property type="project" value="UniProtKB-EC"/>
</dbReference>
<keyword evidence="7 9" id="KW-0030">Aminoacyl-tRNA synthetase</keyword>
<dbReference type="InterPro" id="IPR009080">
    <property type="entry name" value="tRNAsynth_Ia_anticodon-bd"/>
</dbReference>
<dbReference type="InterPro" id="IPR050081">
    <property type="entry name" value="Ile-tRNA_ligase"/>
</dbReference>
<keyword evidence="13" id="KW-1185">Reference proteome</keyword>
<evidence type="ECO:0000259" key="11">
    <source>
        <dbReference type="Pfam" id="PF08264"/>
    </source>
</evidence>
<evidence type="ECO:0000256" key="1">
    <source>
        <dbReference type="ARBA" id="ARBA00005594"/>
    </source>
</evidence>
<evidence type="ECO:0000256" key="2">
    <source>
        <dbReference type="ARBA" id="ARBA00013165"/>
    </source>
</evidence>
<comment type="caution">
    <text evidence="12">The sequence shown here is derived from an EMBL/GenBank/DDBJ whole genome shotgun (WGS) entry which is preliminary data.</text>
</comment>
<evidence type="ECO:0000256" key="3">
    <source>
        <dbReference type="ARBA" id="ARBA00022598"/>
    </source>
</evidence>
<dbReference type="InterPro" id="IPR002301">
    <property type="entry name" value="Ile-tRNA-ligase"/>
</dbReference>
<evidence type="ECO:0000256" key="4">
    <source>
        <dbReference type="ARBA" id="ARBA00022741"/>
    </source>
</evidence>
<dbReference type="EC" id="6.1.1.5" evidence="2"/>
<dbReference type="InterPro" id="IPR014729">
    <property type="entry name" value="Rossmann-like_a/b/a_fold"/>
</dbReference>
<dbReference type="InterPro" id="IPR033708">
    <property type="entry name" value="Anticodon_Ile_BEm"/>
</dbReference>
<dbReference type="AlphaFoldDB" id="A0A9P8QDH0"/>
<evidence type="ECO:0000313" key="13">
    <source>
        <dbReference type="Proteomes" id="UP000774326"/>
    </source>
</evidence>
<sequence>MLRVSNRRFYSDLAHKYSSSVLLPKTSFPKRSNLEKVQQDLIPRSSQQLYKEQLNSKPLNNDSDLFIIHDGPPYANGDLHLGHALNKILKDVINRYNLLNGKQIYYKPGWDCHGLPIELKALEKISKKMKKDSSTVLSVGEIRKLAREHANSTITSQLEGFKSLGIMTDFEHNYKTLNHSFEINQLKVFQGLLKRGLIKRQKKPVYWGCQTHTALAEGELEYNDNHKSITLHLKFPIIKPSVQLSAILAENSIKDVKALIWTSTPWTIPSNKAISINTEFEYVILKNTKVEDEFVIVANELSSTVLSLNPDFESTNIVVPGSALISSQYTNPLIENSTFPIIHGDHVTSTAGTGLVHTAPGHGNDDYFVCLANGIDVYSPVDQFGKYTDQLPEGVFQHLKGLFVLGKGTEEILKILGGSGMVYYRDDNYIHSYPYDWRSKKPIIIRATPQWFTNVGEIKEASLKALEDVEFIPARGKNRLSAFIKNRNEWCISRQRSWGVPIPALYGRNDENHVIMDEESVEFIIAKIDELGTDAWFEEEEDIERWLPARYAGQGKDLVKGKDTMDVWFDSGSSWNEIREFLEENQITNRSTYADVYLEGSDQHRGWFQSSLLTKVGITPATVPAVAPYKKIVTHGFTLDEKGFKMSKSLGNTLTPETIIKGQGKALPGVGVDGLRMWVAQSDYTNDMSMGPNVLKHVGDALKKLRITFTFLLGNLNDLRSAEDLVKFEELNKIDQFALSRLAQVNEEVLAHYEQYNFNRVLKTLTNHLNIELSAIYFDIVKDRLYTDGVDSRSRRAAQTVLYHIFQTYLSLLSPIIPVMTQEVWDFTPKWIVKGQSNAILNGVYVDELAKFQNVGLEADFAKVWELRDQITTLIEKGRKEEKTIKNSLETEVYISFANPESSELSQTLTSLESELSDYYLVSKLHLNKPLDPSSAKFHYSNKVAVAGEFVNISIVNATNCKCPRCWRYSSISEEALCKRCDDVVVHEH</sequence>
<dbReference type="OrthoDB" id="10264412at2759"/>
<dbReference type="InterPro" id="IPR002300">
    <property type="entry name" value="aa-tRNA-synth_Ia"/>
</dbReference>
<keyword evidence="3 9" id="KW-0436">Ligase</keyword>
<dbReference type="EMBL" id="JAEUBG010000004">
    <property type="protein sequence ID" value="KAH3689012.1"/>
    <property type="molecule type" value="Genomic_DNA"/>
</dbReference>
<dbReference type="Gene3D" id="3.90.740.10">
    <property type="entry name" value="Valyl/Leucyl/Isoleucyl-tRNA synthetase, editing domain"/>
    <property type="match status" value="1"/>
</dbReference>
<dbReference type="Pfam" id="PF08264">
    <property type="entry name" value="Anticodon_1"/>
    <property type="match status" value="1"/>
</dbReference>
<dbReference type="GO" id="GO:0005524">
    <property type="term" value="F:ATP binding"/>
    <property type="evidence" value="ECO:0007669"/>
    <property type="project" value="UniProtKB-KW"/>
</dbReference>
<evidence type="ECO:0000313" key="12">
    <source>
        <dbReference type="EMBL" id="KAH3689012.1"/>
    </source>
</evidence>
<dbReference type="GO" id="GO:0032543">
    <property type="term" value="P:mitochondrial translation"/>
    <property type="evidence" value="ECO:0007669"/>
    <property type="project" value="TreeGrafter"/>
</dbReference>
<reference evidence="12" key="2">
    <citation type="submission" date="2021-01" db="EMBL/GenBank/DDBJ databases">
        <authorList>
            <person name="Schikora-Tamarit M.A."/>
        </authorList>
    </citation>
    <scope>NUCLEOTIDE SEQUENCE</scope>
    <source>
        <strain evidence="12">CBS2887</strain>
    </source>
</reference>
<dbReference type="GO" id="GO:0005739">
    <property type="term" value="C:mitochondrion"/>
    <property type="evidence" value="ECO:0007669"/>
    <property type="project" value="TreeGrafter"/>
</dbReference>
<dbReference type="SUPFAM" id="SSF52374">
    <property type="entry name" value="Nucleotidylyl transferase"/>
    <property type="match status" value="1"/>
</dbReference>
<dbReference type="GO" id="GO:0006428">
    <property type="term" value="P:isoleucyl-tRNA aminoacylation"/>
    <property type="evidence" value="ECO:0007669"/>
    <property type="project" value="InterPro"/>
</dbReference>
<dbReference type="PANTHER" id="PTHR42765">
    <property type="entry name" value="SOLEUCYL-TRNA SYNTHETASE"/>
    <property type="match status" value="1"/>
</dbReference>